<dbReference type="InterPro" id="IPR009091">
    <property type="entry name" value="RCC1/BLIP-II"/>
</dbReference>
<dbReference type="SUPFAM" id="SSF50985">
    <property type="entry name" value="RCC1/BLIP-II"/>
    <property type="match status" value="1"/>
</dbReference>
<name>A0A3G5AEA6_9VIRU</name>
<dbReference type="PANTHER" id="PTHR45982:SF1">
    <property type="entry name" value="REGULATOR OF CHROMOSOME CONDENSATION"/>
    <property type="match status" value="1"/>
</dbReference>
<proteinExistence type="predicted"/>
<dbReference type="Gene3D" id="2.130.10.30">
    <property type="entry name" value="Regulator of chromosome condensation 1/beta-lactamase-inhibitor protein II"/>
    <property type="match status" value="2"/>
</dbReference>
<dbReference type="PANTHER" id="PTHR45982">
    <property type="entry name" value="REGULATOR OF CHROMOSOME CONDENSATION"/>
    <property type="match status" value="1"/>
</dbReference>
<dbReference type="PRINTS" id="PR00633">
    <property type="entry name" value="RCCNDNSATION"/>
</dbReference>
<dbReference type="PROSITE" id="PS50012">
    <property type="entry name" value="RCC1_3"/>
    <property type="match status" value="2"/>
</dbReference>
<reference evidence="1" key="1">
    <citation type="submission" date="2018-10" db="EMBL/GenBank/DDBJ databases">
        <title>Hidden diversity of soil giant viruses.</title>
        <authorList>
            <person name="Schulz F."/>
            <person name="Alteio L."/>
            <person name="Goudeau D."/>
            <person name="Ryan E.M."/>
            <person name="Malmstrom R.R."/>
            <person name="Blanchard J."/>
            <person name="Woyke T."/>
        </authorList>
    </citation>
    <scope>NUCLEOTIDE SEQUENCE</scope>
    <source>
        <strain evidence="1">HYV1</strain>
    </source>
</reference>
<dbReference type="Pfam" id="PF13540">
    <property type="entry name" value="RCC1_2"/>
    <property type="match status" value="3"/>
</dbReference>
<dbReference type="EMBL" id="MK072401">
    <property type="protein sequence ID" value="AYV84213.1"/>
    <property type="molecule type" value="Genomic_DNA"/>
</dbReference>
<gene>
    <name evidence="1" type="ORF">Hyperionvirus19_37</name>
</gene>
<dbReference type="InterPro" id="IPR000408">
    <property type="entry name" value="Reg_chr_condens"/>
</dbReference>
<protein>
    <submittedName>
        <fullName evidence="1">Chromosome condensation regulator</fullName>
    </submittedName>
</protein>
<dbReference type="InterPro" id="IPR051553">
    <property type="entry name" value="Ran_GTPase-activating"/>
</dbReference>
<organism evidence="1">
    <name type="scientific">Hyperionvirus sp</name>
    <dbReference type="NCBI Taxonomy" id="2487770"/>
    <lineage>
        <taxon>Viruses</taxon>
        <taxon>Varidnaviria</taxon>
        <taxon>Bamfordvirae</taxon>
        <taxon>Nucleocytoviricota</taxon>
        <taxon>Megaviricetes</taxon>
        <taxon>Imitervirales</taxon>
        <taxon>Mimiviridae</taxon>
        <taxon>Klosneuvirinae</taxon>
    </lineage>
</organism>
<dbReference type="GO" id="GO:0005085">
    <property type="term" value="F:guanyl-nucleotide exchange factor activity"/>
    <property type="evidence" value="ECO:0007669"/>
    <property type="project" value="TreeGrafter"/>
</dbReference>
<sequence length="321" mass="35944">MDLISLIENLPIDLRYIVTNYDPGVIFLLDGFARYDWFKLIRMNFSLVYQRDECTNEEIMRVYLDNCHNEKSKIVCGDNYSTILKLPDGTLMSCGDNTFGQLGLGDGEKRNIFCEIKGISKNIVEVICCNFTTTIRLSDGTLMGCGVNNLYRNGAKHFIKINGIPKHITQTIRGPLHTIMRLMDGTLMARGDNRCGQLGLGDTINRDEFSEIRGIPKNIAKIVCGKFHTILVLTDGTLMSCGSNASGQLGFGDTRARHWFEKIKGIGKNIAEVICGSDHTIIRLTDGTLMSCGYNRHGTLGLGDYYNRMSFEKIEGIPKIW</sequence>
<evidence type="ECO:0000313" key="1">
    <source>
        <dbReference type="EMBL" id="AYV84213.1"/>
    </source>
</evidence>
<accession>A0A3G5AEA6</accession>